<dbReference type="PROSITE" id="PS50104">
    <property type="entry name" value="TIR"/>
    <property type="match status" value="1"/>
</dbReference>
<accession>G7LI80</accession>
<keyword evidence="1" id="KW-0433">Leucine-rich repeat</keyword>
<reference evidence="7 9" key="1">
    <citation type="journal article" date="2011" name="Nature">
        <title>The Medicago genome provides insight into the evolution of rhizobial symbioses.</title>
        <authorList>
            <person name="Young N.D."/>
            <person name="Debelle F."/>
            <person name="Oldroyd G.E."/>
            <person name="Geurts R."/>
            <person name="Cannon S.B."/>
            <person name="Udvardi M.K."/>
            <person name="Benedito V.A."/>
            <person name="Mayer K.F."/>
            <person name="Gouzy J."/>
            <person name="Schoof H."/>
            <person name="Van de Peer Y."/>
            <person name="Proost S."/>
            <person name="Cook D.R."/>
            <person name="Meyers B.C."/>
            <person name="Spannagl M."/>
            <person name="Cheung F."/>
            <person name="De Mita S."/>
            <person name="Krishnakumar V."/>
            <person name="Gundlach H."/>
            <person name="Zhou S."/>
            <person name="Mudge J."/>
            <person name="Bharti A.K."/>
            <person name="Murray J.D."/>
            <person name="Naoumkina M.A."/>
            <person name="Rosen B."/>
            <person name="Silverstein K.A."/>
            <person name="Tang H."/>
            <person name="Rombauts S."/>
            <person name="Zhao P.X."/>
            <person name="Zhou P."/>
            <person name="Barbe V."/>
            <person name="Bardou P."/>
            <person name="Bechner M."/>
            <person name="Bellec A."/>
            <person name="Berger A."/>
            <person name="Berges H."/>
            <person name="Bidwell S."/>
            <person name="Bisseling T."/>
            <person name="Choisne N."/>
            <person name="Couloux A."/>
            <person name="Denny R."/>
            <person name="Deshpande S."/>
            <person name="Dai X."/>
            <person name="Doyle J.J."/>
            <person name="Dudez A.M."/>
            <person name="Farmer A.D."/>
            <person name="Fouteau S."/>
            <person name="Franken C."/>
            <person name="Gibelin C."/>
            <person name="Gish J."/>
            <person name="Goldstein S."/>
            <person name="Gonzalez A.J."/>
            <person name="Green P.J."/>
            <person name="Hallab A."/>
            <person name="Hartog M."/>
            <person name="Hua A."/>
            <person name="Humphray S.J."/>
            <person name="Jeong D.H."/>
            <person name="Jing Y."/>
            <person name="Jocker A."/>
            <person name="Kenton S.M."/>
            <person name="Kim D.J."/>
            <person name="Klee K."/>
            <person name="Lai H."/>
            <person name="Lang C."/>
            <person name="Lin S."/>
            <person name="Macmil S.L."/>
            <person name="Magdelenat G."/>
            <person name="Matthews L."/>
            <person name="McCorrison J."/>
            <person name="Monaghan E.L."/>
            <person name="Mun J.H."/>
            <person name="Najar F.Z."/>
            <person name="Nicholson C."/>
            <person name="Noirot C."/>
            <person name="O'Bleness M."/>
            <person name="Paule C.R."/>
            <person name="Poulain J."/>
            <person name="Prion F."/>
            <person name="Qin B."/>
            <person name="Qu C."/>
            <person name="Retzel E.F."/>
            <person name="Riddle C."/>
            <person name="Sallet E."/>
            <person name="Samain S."/>
            <person name="Samson N."/>
            <person name="Sanders I."/>
            <person name="Saurat O."/>
            <person name="Scarpelli C."/>
            <person name="Schiex T."/>
            <person name="Segurens B."/>
            <person name="Severin A.J."/>
            <person name="Sherrier D.J."/>
            <person name="Shi R."/>
            <person name="Sims S."/>
            <person name="Singer S.R."/>
            <person name="Sinharoy S."/>
            <person name="Sterck L."/>
            <person name="Viollet A."/>
            <person name="Wang B.B."/>
            <person name="Wang K."/>
            <person name="Wang M."/>
            <person name="Wang X."/>
            <person name="Warfsmann J."/>
            <person name="Weissenbach J."/>
            <person name="White D.D."/>
            <person name="White J.D."/>
            <person name="Wiley G.B."/>
            <person name="Wincker P."/>
            <person name="Xing Y."/>
            <person name="Yang L."/>
            <person name="Yao Z."/>
            <person name="Ying F."/>
            <person name="Zhai J."/>
            <person name="Zhou L."/>
            <person name="Zuber A."/>
            <person name="Denarie J."/>
            <person name="Dixon R.A."/>
            <person name="May G.D."/>
            <person name="Schwartz D.C."/>
            <person name="Rogers J."/>
            <person name="Quetier F."/>
            <person name="Town C.D."/>
            <person name="Roe B.A."/>
        </authorList>
    </citation>
    <scope>NUCLEOTIDE SEQUENCE [LARGE SCALE GENOMIC DNA]</scope>
    <source>
        <strain evidence="7">A17</strain>
        <strain evidence="8 9">cv. Jemalong A17</strain>
    </source>
</reference>
<feature type="domain" description="TIR" evidence="6">
    <location>
        <begin position="6"/>
        <end position="175"/>
    </location>
</feature>
<dbReference type="FunFam" id="3.40.50.10140:FF:000007">
    <property type="entry name" value="Disease resistance protein (TIR-NBS-LRR class)"/>
    <property type="match status" value="1"/>
</dbReference>
<feature type="region of interest" description="Disordered" evidence="5">
    <location>
        <begin position="1102"/>
        <end position="1121"/>
    </location>
</feature>
<organism evidence="7 9">
    <name type="scientific">Medicago truncatula</name>
    <name type="common">Barrel medic</name>
    <name type="synonym">Medicago tribuloides</name>
    <dbReference type="NCBI Taxonomy" id="3880"/>
    <lineage>
        <taxon>Eukaryota</taxon>
        <taxon>Viridiplantae</taxon>
        <taxon>Streptophyta</taxon>
        <taxon>Embryophyta</taxon>
        <taxon>Tracheophyta</taxon>
        <taxon>Spermatophyta</taxon>
        <taxon>Magnoliopsida</taxon>
        <taxon>eudicotyledons</taxon>
        <taxon>Gunneridae</taxon>
        <taxon>Pentapetalae</taxon>
        <taxon>rosids</taxon>
        <taxon>fabids</taxon>
        <taxon>Fabales</taxon>
        <taxon>Fabaceae</taxon>
        <taxon>Papilionoideae</taxon>
        <taxon>50 kb inversion clade</taxon>
        <taxon>NPAAA clade</taxon>
        <taxon>Hologalegina</taxon>
        <taxon>IRL clade</taxon>
        <taxon>Trifolieae</taxon>
        <taxon>Medicago</taxon>
    </lineage>
</organism>
<dbReference type="SUPFAM" id="SSF52058">
    <property type="entry name" value="L domain-like"/>
    <property type="match status" value="1"/>
</dbReference>
<dbReference type="InterPro" id="IPR042197">
    <property type="entry name" value="Apaf_helical"/>
</dbReference>
<dbReference type="PaxDb" id="3880-AET01630"/>
<dbReference type="PRINTS" id="PR00364">
    <property type="entry name" value="DISEASERSIST"/>
</dbReference>
<keyword evidence="3" id="KW-0520">NAD</keyword>
<evidence type="ECO:0000256" key="3">
    <source>
        <dbReference type="ARBA" id="ARBA00023027"/>
    </source>
</evidence>
<dbReference type="Pfam" id="PF23282">
    <property type="entry name" value="WHD_ROQ1"/>
    <property type="match status" value="1"/>
</dbReference>
<name>G7LI80_MEDTR</name>
<dbReference type="InterPro" id="IPR002182">
    <property type="entry name" value="NB-ARC"/>
</dbReference>
<sequence length="1544" mass="176182">MRISHKKYDLFISFRGEDTRTNFTAQLHRALTDSSIESYIDYSLVKGDEVGPALAKAIQDSHMSLVVFSENYATSKWCLDELLHILQCRKHHGQVVIPVFYNIDPSHVRHQKESYEMAFARYDRDLAHSKSQLDKVSEWKAALKLAANISGWDSRKYRDDSQVIDKIVEDVLQKLSLMYPNELKDLVTVDENSEDIELLLKTIPRIGIWGMSGIGKTTIAKQMFAKNFAHYDNVCFLEKVSEDSEKLGPIYVRNQLLRELLKREITASDVHGLHTFIKRRLFRKKVFIVLDDVDNASQLDDLCRVLGDLGPNSRLIITTRDRHTLSGKVDEIYEVKTWRLKDSLKLFSLRAFKQDHPLKGYECFSERAVECAGGVPLALEVLGSHFHSRKPEFWESELNLYENKGESLPDIQKVLKASYNGLSWRQKEMFLDIAFFFKGENKDIVTRILDAFGFNATSGIEILEDKTLITISNNSRIQMHDLLQKLAFDIVREEYNDRGKRSRLRDAKDICDVLGNNKGNDAIEGIIFDLSQKLDINVQADTFKLMTKLRFLKFHIPKGKKKLGTVHLPENIMPFFDKLTYLEWNGYPLKSLPEPFHAEQLIQISLPHSNIEHLWYGMQELVNLEAIDLSECKQLRHLPDLSGALKLKQLRLSGCEELCEVRPSAFSKDTLDTLLLDRCTKLESLMGEKHLTSLKYFSVKGCKSLKEFSLSSDSINRLDLSKTGIKILHPSIGDMNNLIWLNLEDLNLTNLPIELSHLRSLTELRVSKCNVVTKSKLEALFEGLTLLRLLHLKDCCNLIELPANISSLESLHELRLDGSSVEELPASIKYLSELEIQSLDNCSKLRCLPELPLSIKEFQADNCTSLITVSTLKTFSINMIGQKKYISFKNSIMLELDGPSLDRITEDAMLTMKSAAFHNVLVRKYRFQTHSFNYNRAEVCLPGRRVPREIKHQSTTSSSITINISNSLGFIFAVVVSPSKKTQQHGYFVGMRCQCYTEDGKREVGYKSKWDHKPITSLNMDHVFVWYDPYHYDSILSSIERKISFKFCITTYTSSGKELDGLLSIKECGVCPIYYSESRRVLGTGNLDKKLELELYEEIQFESRSGEGYDEGDDEKEGTGIQNQQSDLNENFHSSYECLIACNDTQVHENPQQKETLDDDDNSKEIMKFKIVHESSAKSGDETETSSNKHEQFEKEKDSTGGDSDVESSFDKRQKFSSDDDLHSSISPTRLNSTDRSKTDEETKNLQQSPPPLVKNLQIPSYSYTNKLNPNASMAAESSSSKPSKDSEYSPIDYSEYKKILEEDPLAIMEKLLSGELGHSSQASQSTPQAEATETQSESIKMLLDELRDLVFSRNLLKHLPNDVTLGEEVKALLVKLNYRANELSEKQSSGITDFARIFTEATVNIDEGKLGNVTLQHLNVDHKDSMSKLQASKYKIMKFDESISAAEDKIKARDVEIEDIKAQIRLLEEKARKVQQEKSQLEDACSKCKEKRTEIVEEAKNVASTTIQTREKIDNLKKKKRELDSNYETLEGNYAIMRLSPPF</sequence>
<dbReference type="InterPro" id="IPR044974">
    <property type="entry name" value="Disease_R_plants"/>
</dbReference>
<dbReference type="InterPro" id="IPR058192">
    <property type="entry name" value="WHD_ROQ1-like"/>
</dbReference>
<dbReference type="PANTHER" id="PTHR11017:SF562">
    <property type="entry name" value="ADP-RIBOSYL CYCLASE_CYCLIC ADP-RIBOSE HYDROLASE"/>
    <property type="match status" value="1"/>
</dbReference>
<feature type="region of interest" description="Disordered" evidence="5">
    <location>
        <begin position="1171"/>
        <end position="1257"/>
    </location>
</feature>
<dbReference type="Gene3D" id="3.40.50.10140">
    <property type="entry name" value="Toll/interleukin-1 receptor homology (TIR) domain"/>
    <property type="match status" value="1"/>
</dbReference>
<dbReference type="KEGG" id="mtr:11425527"/>
<evidence type="ECO:0000313" key="9">
    <source>
        <dbReference type="Proteomes" id="UP000002051"/>
    </source>
</evidence>
<keyword evidence="9" id="KW-1185">Reference proteome</keyword>
<feature type="compositionally biased region" description="Basic and acidic residues" evidence="5">
    <location>
        <begin position="1171"/>
        <end position="1200"/>
    </location>
</feature>
<dbReference type="SUPFAM" id="SSF52200">
    <property type="entry name" value="Toll/Interleukin receptor TIR domain"/>
    <property type="match status" value="1"/>
</dbReference>
<dbReference type="InterPro" id="IPR027417">
    <property type="entry name" value="P-loop_NTPase"/>
</dbReference>
<reference evidence="7 9" key="2">
    <citation type="journal article" date="2014" name="BMC Genomics">
        <title>An improved genome release (version Mt4.0) for the model legume Medicago truncatula.</title>
        <authorList>
            <person name="Tang H."/>
            <person name="Krishnakumar V."/>
            <person name="Bidwell S."/>
            <person name="Rosen B."/>
            <person name="Chan A."/>
            <person name="Zhou S."/>
            <person name="Gentzbittel L."/>
            <person name="Childs K.L."/>
            <person name="Yandell M."/>
            <person name="Gundlach H."/>
            <person name="Mayer K.F."/>
            <person name="Schwartz D.C."/>
            <person name="Town C.D."/>
        </authorList>
    </citation>
    <scope>GENOME REANNOTATION</scope>
    <source>
        <strain evidence="8 9">cv. Jemalong A17</strain>
    </source>
</reference>
<evidence type="ECO:0000256" key="2">
    <source>
        <dbReference type="ARBA" id="ARBA00022737"/>
    </source>
</evidence>
<dbReference type="GO" id="GO:0006952">
    <property type="term" value="P:defense response"/>
    <property type="evidence" value="ECO:0007669"/>
    <property type="project" value="InterPro"/>
</dbReference>
<dbReference type="eggNOG" id="ENOG502SI7S">
    <property type="taxonomic scope" value="Eukaryota"/>
</dbReference>
<dbReference type="HOGENOM" id="CLU_001561_0_0_1"/>
<dbReference type="Proteomes" id="UP000002051">
    <property type="component" value="Chromosome 8"/>
</dbReference>
<feature type="compositionally biased region" description="Basic and acidic residues" evidence="5">
    <location>
        <begin position="1233"/>
        <end position="1244"/>
    </location>
</feature>
<dbReference type="OrthoDB" id="1424312at2759"/>
<dbReference type="EMBL" id="CM001224">
    <property type="protein sequence ID" value="AET01630.1"/>
    <property type="molecule type" value="Genomic_DNA"/>
</dbReference>
<feature type="coiled-coil region" evidence="4">
    <location>
        <begin position="1444"/>
        <end position="1534"/>
    </location>
</feature>
<keyword evidence="2" id="KW-0677">Repeat</keyword>
<dbReference type="SMART" id="SM00255">
    <property type="entry name" value="TIR"/>
    <property type="match status" value="1"/>
</dbReference>
<dbReference type="InterPro" id="IPR035897">
    <property type="entry name" value="Toll_tir_struct_dom_sf"/>
</dbReference>
<evidence type="ECO:0000256" key="4">
    <source>
        <dbReference type="SAM" id="Coils"/>
    </source>
</evidence>
<dbReference type="Gene3D" id="3.40.50.300">
    <property type="entry name" value="P-loop containing nucleotide triphosphate hydrolases"/>
    <property type="match status" value="1"/>
</dbReference>
<dbReference type="Gene3D" id="3.80.10.10">
    <property type="entry name" value="Ribonuclease Inhibitor"/>
    <property type="match status" value="2"/>
</dbReference>
<evidence type="ECO:0000256" key="5">
    <source>
        <dbReference type="SAM" id="MobiDB-lite"/>
    </source>
</evidence>
<evidence type="ECO:0000256" key="1">
    <source>
        <dbReference type="ARBA" id="ARBA00022614"/>
    </source>
</evidence>
<gene>
    <name evidence="8" type="primary">11425527</name>
    <name evidence="7" type="ordered locus">MTR_8g018260</name>
</gene>
<feature type="compositionally biased region" description="Basic and acidic residues" evidence="5">
    <location>
        <begin position="1209"/>
        <end position="1223"/>
    </location>
</feature>
<dbReference type="SUPFAM" id="SSF52540">
    <property type="entry name" value="P-loop containing nucleoside triphosphate hydrolases"/>
    <property type="match status" value="1"/>
</dbReference>
<evidence type="ECO:0000313" key="7">
    <source>
        <dbReference type="EMBL" id="AET01630.1"/>
    </source>
</evidence>
<evidence type="ECO:0000259" key="6">
    <source>
        <dbReference type="PROSITE" id="PS50104"/>
    </source>
</evidence>
<dbReference type="PANTHER" id="PTHR11017">
    <property type="entry name" value="LEUCINE-RICH REPEAT-CONTAINING PROTEIN"/>
    <property type="match status" value="1"/>
</dbReference>
<evidence type="ECO:0000313" key="8">
    <source>
        <dbReference type="EnsemblPlants" id="AET01630"/>
    </source>
</evidence>
<dbReference type="Gene3D" id="1.10.8.430">
    <property type="entry name" value="Helical domain of apoptotic protease-activating factors"/>
    <property type="match status" value="1"/>
</dbReference>
<feature type="compositionally biased region" description="Polar residues" evidence="5">
    <location>
        <begin position="1319"/>
        <end position="1337"/>
    </location>
</feature>
<feature type="region of interest" description="Disordered" evidence="5">
    <location>
        <begin position="1317"/>
        <end position="1337"/>
    </location>
</feature>
<dbReference type="GO" id="GO:0043531">
    <property type="term" value="F:ADP binding"/>
    <property type="evidence" value="ECO:0007669"/>
    <property type="project" value="InterPro"/>
</dbReference>
<protein>
    <submittedName>
        <fullName evidence="7">Disease resistance protein (TIR-NBS-LRR class)</fullName>
    </submittedName>
</protein>
<proteinExistence type="predicted"/>
<dbReference type="Pfam" id="PF00931">
    <property type="entry name" value="NB-ARC"/>
    <property type="match status" value="1"/>
</dbReference>
<dbReference type="OMA" id="IWCQCYL"/>
<dbReference type="InterPro" id="IPR032675">
    <property type="entry name" value="LRR_dom_sf"/>
</dbReference>
<dbReference type="GO" id="GO:0007165">
    <property type="term" value="P:signal transduction"/>
    <property type="evidence" value="ECO:0007669"/>
    <property type="project" value="InterPro"/>
</dbReference>
<dbReference type="InterPro" id="IPR000157">
    <property type="entry name" value="TIR_dom"/>
</dbReference>
<keyword evidence="4" id="KW-0175">Coiled coil</keyword>
<dbReference type="EnsemblPlants" id="AET01630">
    <property type="protein sequence ID" value="AET01630"/>
    <property type="gene ID" value="MTR_8g018260"/>
</dbReference>
<dbReference type="Pfam" id="PF01582">
    <property type="entry name" value="TIR"/>
    <property type="match status" value="1"/>
</dbReference>
<reference evidence="8" key="3">
    <citation type="submission" date="2015-04" db="UniProtKB">
        <authorList>
            <consortium name="EnsemblPlants"/>
        </authorList>
    </citation>
    <scope>IDENTIFICATION</scope>
    <source>
        <strain evidence="8">cv. Jemalong A17</strain>
    </source>
</reference>